<sequence length="81" mass="8737">MNDSLEALPPEIQLDDYLAEHNATIVTTEGSHAVSVHGELELDGHRIPYMPGFTPEKMVGPTKLPCSKPATVAPRATGWKA</sequence>
<reference evidence="1 2" key="1">
    <citation type="submission" date="2024-05" db="EMBL/GenBank/DDBJ databases">
        <authorList>
            <person name="De Oliveira J.P."/>
            <person name="Noriler S.A."/>
            <person name="De Oliveira A.G."/>
            <person name="Sipoli D.S."/>
        </authorList>
    </citation>
    <scope>NUCLEOTIDE SEQUENCE [LARGE SCALE GENOMIC DNA]</scope>
    <source>
        <strain evidence="1 2">LABIM192</strain>
    </source>
</reference>
<organism evidence="1 2">
    <name type="scientific">Chromobacterium phragmitis</name>
    <dbReference type="NCBI Taxonomy" id="2202141"/>
    <lineage>
        <taxon>Bacteria</taxon>
        <taxon>Pseudomonadati</taxon>
        <taxon>Pseudomonadota</taxon>
        <taxon>Betaproteobacteria</taxon>
        <taxon>Neisseriales</taxon>
        <taxon>Chromobacteriaceae</taxon>
        <taxon>Chromobacterium</taxon>
    </lineage>
</organism>
<evidence type="ECO:0000313" key="1">
    <source>
        <dbReference type="EMBL" id="MEO9383438.1"/>
    </source>
</evidence>
<keyword evidence="2" id="KW-1185">Reference proteome</keyword>
<name>A0ABV0IQQ8_9NEIS</name>
<comment type="caution">
    <text evidence="1">The sequence shown here is derived from an EMBL/GenBank/DDBJ whole genome shotgun (WGS) entry which is preliminary data.</text>
</comment>
<dbReference type="RefSeq" id="WP_347949689.1">
    <property type="nucleotide sequence ID" value="NZ_JBDXMI010000001.1"/>
</dbReference>
<gene>
    <name evidence="1" type="ORF">ABI908_04805</name>
</gene>
<proteinExistence type="predicted"/>
<protein>
    <submittedName>
        <fullName evidence="1">Uncharacterized protein</fullName>
    </submittedName>
</protein>
<accession>A0ABV0IQQ8</accession>
<dbReference type="Proteomes" id="UP001462502">
    <property type="component" value="Unassembled WGS sequence"/>
</dbReference>
<evidence type="ECO:0000313" key="2">
    <source>
        <dbReference type="Proteomes" id="UP001462502"/>
    </source>
</evidence>
<dbReference type="EMBL" id="JBDXMI010000001">
    <property type="protein sequence ID" value="MEO9383438.1"/>
    <property type="molecule type" value="Genomic_DNA"/>
</dbReference>